<sequence>MRIAIDARAWEWAGIGRYIRNLLSEYARLEHPYVFEVLVGSRTEEAAVHALGDNRLTTRLVEPSYYSWREQVLFRRQLAGLSVDLVHFTHFNVPLFYSGPSVVTIHDVTRFYFPGQRVPQELLRQVFYEQVFAHAVRRARQVICVSETTCLALAALPLRISRQPVVIPEGVAERFFAAPAAERQQVRARLGFDGPYVLSVGVWMGHKNLRRTLAAFTAVRRVRPDVRLVITGRAQPRYVNVPAKAAQLQIPEEAIVYPGFISDELLPAMYAEAAVLLFPSLYEGFGLPALEALAAGIPVVAAQAGSLPEVLDGAAFLVNPEYEPGIARAVLQVLAGDGDLEGLRAAGRERARRFSWKECARRTLHVYDEVLRGRKKR</sequence>
<dbReference type="EMBL" id="PEZP01000025">
    <property type="protein sequence ID" value="PIT98185.1"/>
    <property type="molecule type" value="Genomic_DNA"/>
</dbReference>
<dbReference type="PANTHER" id="PTHR46401">
    <property type="entry name" value="GLYCOSYLTRANSFERASE WBBK-RELATED"/>
    <property type="match status" value="1"/>
</dbReference>
<protein>
    <submittedName>
        <fullName evidence="4">Glycosyltransferase family 1 protein</fullName>
    </submittedName>
</protein>
<reference evidence="5" key="1">
    <citation type="submission" date="2017-09" db="EMBL/GenBank/DDBJ databases">
        <title>Depth-based differentiation of microbial function through sediment-hosted aquifers and enrichment of novel symbionts in the deep terrestrial subsurface.</title>
        <authorList>
            <person name="Probst A.J."/>
            <person name="Ladd B."/>
            <person name="Jarett J.K."/>
            <person name="Geller-Mcgrath D.E."/>
            <person name="Sieber C.M.K."/>
            <person name="Emerson J.B."/>
            <person name="Anantharaman K."/>
            <person name="Thomas B.C."/>
            <person name="Malmstrom R."/>
            <person name="Stieglmeier M."/>
            <person name="Klingl A."/>
            <person name="Woyke T."/>
            <person name="Ryan C.M."/>
            <person name="Banfield J.F."/>
        </authorList>
    </citation>
    <scope>NUCLEOTIDE SEQUENCE [LARGE SCALE GENOMIC DNA]</scope>
</reference>
<keyword evidence="1 4" id="KW-0808">Transferase</keyword>
<dbReference type="Proteomes" id="UP000230731">
    <property type="component" value="Unassembled WGS sequence"/>
</dbReference>
<dbReference type="AlphaFoldDB" id="A0A2M6WZJ9"/>
<dbReference type="GO" id="GO:0016757">
    <property type="term" value="F:glycosyltransferase activity"/>
    <property type="evidence" value="ECO:0007669"/>
    <property type="project" value="InterPro"/>
</dbReference>
<feature type="domain" description="Glycosyl transferase family 1" evidence="2">
    <location>
        <begin position="192"/>
        <end position="349"/>
    </location>
</feature>
<evidence type="ECO:0000313" key="4">
    <source>
        <dbReference type="EMBL" id="PIT98185.1"/>
    </source>
</evidence>
<dbReference type="SUPFAM" id="SSF53756">
    <property type="entry name" value="UDP-Glycosyltransferase/glycogen phosphorylase"/>
    <property type="match status" value="1"/>
</dbReference>
<evidence type="ECO:0000259" key="3">
    <source>
        <dbReference type="Pfam" id="PF13439"/>
    </source>
</evidence>
<organism evidence="4 5">
    <name type="scientific">Candidatus Andersenbacteria bacterium CG10_big_fil_rev_8_21_14_0_10_54_11</name>
    <dbReference type="NCBI Taxonomy" id="1974485"/>
    <lineage>
        <taxon>Bacteria</taxon>
        <taxon>Candidatus Anderseniibacteriota</taxon>
    </lineage>
</organism>
<dbReference type="InterPro" id="IPR028098">
    <property type="entry name" value="Glyco_trans_4-like_N"/>
</dbReference>
<dbReference type="Pfam" id="PF13439">
    <property type="entry name" value="Glyco_transf_4"/>
    <property type="match status" value="1"/>
</dbReference>
<dbReference type="Gene3D" id="3.40.50.2000">
    <property type="entry name" value="Glycogen Phosphorylase B"/>
    <property type="match status" value="2"/>
</dbReference>
<evidence type="ECO:0000256" key="1">
    <source>
        <dbReference type="ARBA" id="ARBA00022679"/>
    </source>
</evidence>
<feature type="domain" description="Glycosyltransferase subfamily 4-like N-terminal" evidence="3">
    <location>
        <begin position="14"/>
        <end position="171"/>
    </location>
</feature>
<gene>
    <name evidence="4" type="ORF">COT71_02105</name>
</gene>
<dbReference type="CDD" id="cd03809">
    <property type="entry name" value="GT4_MtfB-like"/>
    <property type="match status" value="1"/>
</dbReference>
<accession>A0A2M6WZJ9</accession>
<evidence type="ECO:0000259" key="2">
    <source>
        <dbReference type="Pfam" id="PF00534"/>
    </source>
</evidence>
<proteinExistence type="predicted"/>
<dbReference type="GO" id="GO:0009103">
    <property type="term" value="P:lipopolysaccharide biosynthetic process"/>
    <property type="evidence" value="ECO:0007669"/>
    <property type="project" value="TreeGrafter"/>
</dbReference>
<dbReference type="PANTHER" id="PTHR46401:SF2">
    <property type="entry name" value="GLYCOSYLTRANSFERASE WBBK-RELATED"/>
    <property type="match status" value="1"/>
</dbReference>
<dbReference type="InterPro" id="IPR001296">
    <property type="entry name" value="Glyco_trans_1"/>
</dbReference>
<dbReference type="Pfam" id="PF00534">
    <property type="entry name" value="Glycos_transf_1"/>
    <property type="match status" value="1"/>
</dbReference>
<comment type="caution">
    <text evidence="4">The sequence shown here is derived from an EMBL/GenBank/DDBJ whole genome shotgun (WGS) entry which is preliminary data.</text>
</comment>
<name>A0A2M6WZJ9_9BACT</name>
<evidence type="ECO:0000313" key="5">
    <source>
        <dbReference type="Proteomes" id="UP000230731"/>
    </source>
</evidence>